<feature type="transmembrane region" description="Helical" evidence="2">
    <location>
        <begin position="84"/>
        <end position="103"/>
    </location>
</feature>
<dbReference type="AlphaFoldDB" id="A0A370TJY4"/>
<dbReference type="Proteomes" id="UP000254866">
    <property type="component" value="Unassembled WGS sequence"/>
</dbReference>
<evidence type="ECO:0000256" key="2">
    <source>
        <dbReference type="SAM" id="Phobius"/>
    </source>
</evidence>
<feature type="compositionally biased region" description="Basic and acidic residues" evidence="1">
    <location>
        <begin position="181"/>
        <end position="195"/>
    </location>
</feature>
<feature type="compositionally biased region" description="Basic and acidic residues" evidence="1">
    <location>
        <begin position="157"/>
        <end position="167"/>
    </location>
</feature>
<accession>A0A370TJY4</accession>
<feature type="region of interest" description="Disordered" evidence="1">
    <location>
        <begin position="29"/>
        <end position="50"/>
    </location>
</feature>
<dbReference type="RefSeq" id="XP_031868494.1">
    <property type="nucleotide sequence ID" value="XM_032015073.1"/>
</dbReference>
<evidence type="ECO:0000256" key="1">
    <source>
        <dbReference type="SAM" id="MobiDB-lite"/>
    </source>
</evidence>
<evidence type="ECO:0000313" key="4">
    <source>
        <dbReference type="Proteomes" id="UP000254866"/>
    </source>
</evidence>
<protein>
    <submittedName>
        <fullName evidence="3">Uncharacterized protein</fullName>
    </submittedName>
</protein>
<name>A0A370TJY4_9HELO</name>
<keyword evidence="2" id="KW-1133">Transmembrane helix</keyword>
<gene>
    <name evidence="3" type="ORF">BP5553_06450</name>
</gene>
<proteinExistence type="predicted"/>
<organism evidence="3 4">
    <name type="scientific">Venustampulla echinocandica</name>
    <dbReference type="NCBI Taxonomy" id="2656787"/>
    <lineage>
        <taxon>Eukaryota</taxon>
        <taxon>Fungi</taxon>
        <taxon>Dikarya</taxon>
        <taxon>Ascomycota</taxon>
        <taxon>Pezizomycotina</taxon>
        <taxon>Leotiomycetes</taxon>
        <taxon>Helotiales</taxon>
        <taxon>Pleuroascaceae</taxon>
        <taxon>Venustampulla</taxon>
    </lineage>
</organism>
<reference evidence="3 4" key="1">
    <citation type="journal article" date="2018" name="IMA Fungus">
        <title>IMA Genome-F 9: Draft genome sequence of Annulohypoxylon stygium, Aspergillus mulundensis, Berkeleyomyces basicola (syn. Thielaviopsis basicola), Ceratocystis smalleyi, two Cercospora beticola strains, Coleophoma cylindrospora, Fusarium fracticaudum, Phialophora cf. hyalina, and Morchella septimelata.</title>
        <authorList>
            <person name="Wingfield B.D."/>
            <person name="Bills G.F."/>
            <person name="Dong Y."/>
            <person name="Huang W."/>
            <person name="Nel W.J."/>
            <person name="Swalarsk-Parry B.S."/>
            <person name="Vaghefi N."/>
            <person name="Wilken P.M."/>
            <person name="An Z."/>
            <person name="de Beer Z.W."/>
            <person name="De Vos L."/>
            <person name="Chen L."/>
            <person name="Duong T.A."/>
            <person name="Gao Y."/>
            <person name="Hammerbacher A."/>
            <person name="Kikkert J.R."/>
            <person name="Li Y."/>
            <person name="Li H."/>
            <person name="Li K."/>
            <person name="Li Q."/>
            <person name="Liu X."/>
            <person name="Ma X."/>
            <person name="Naidoo K."/>
            <person name="Pethybridge S.J."/>
            <person name="Sun J."/>
            <person name="Steenkamp E.T."/>
            <person name="van der Nest M.A."/>
            <person name="van Wyk S."/>
            <person name="Wingfield M.J."/>
            <person name="Xiong C."/>
            <person name="Yue Q."/>
            <person name="Zhang X."/>
        </authorList>
    </citation>
    <scope>NUCLEOTIDE SEQUENCE [LARGE SCALE GENOMIC DNA]</scope>
    <source>
        <strain evidence="3 4">BP 5553</strain>
    </source>
</reference>
<feature type="region of interest" description="Disordered" evidence="1">
    <location>
        <begin position="125"/>
        <end position="167"/>
    </location>
</feature>
<keyword evidence="2" id="KW-0812">Transmembrane</keyword>
<keyword evidence="4" id="KW-1185">Reference proteome</keyword>
<feature type="region of interest" description="Disordered" evidence="1">
    <location>
        <begin position="181"/>
        <end position="237"/>
    </location>
</feature>
<dbReference type="EMBL" id="NPIC01000005">
    <property type="protein sequence ID" value="RDL35838.1"/>
    <property type="molecule type" value="Genomic_DNA"/>
</dbReference>
<feature type="compositionally biased region" description="Basic and acidic residues" evidence="1">
    <location>
        <begin position="141"/>
        <end position="150"/>
    </location>
</feature>
<keyword evidence="2" id="KW-0472">Membrane</keyword>
<dbReference type="GeneID" id="43599299"/>
<dbReference type="OrthoDB" id="5423884at2759"/>
<evidence type="ECO:0000313" key="3">
    <source>
        <dbReference type="EMBL" id="RDL35838.1"/>
    </source>
</evidence>
<feature type="compositionally biased region" description="Pro residues" evidence="1">
    <location>
        <begin position="35"/>
        <end position="45"/>
    </location>
</feature>
<sequence>MAPIPAPISFDSIAALTSSAVANIAKRIPSIPSSNPNPNPDPNPIPTRTTTPLLTRILSERGTTDSIIPTTYGSINSGPGSGTIAGIVLGSVFGFLLLLWLFYQCANVGVASSAESAYTTETVAVRERRKSHHGGSHRSRRASETVEIRSNRSPIRIVREPSTHRTETIIVDDHRRVPSRSRVSDEVVVIEEHSPPRRKKSSKRSRDERESGFRTVDSGAYGGVVGGSSRRGSSRHG</sequence>
<feature type="compositionally biased region" description="Basic residues" evidence="1">
    <location>
        <begin position="127"/>
        <end position="140"/>
    </location>
</feature>
<comment type="caution">
    <text evidence="3">The sequence shown here is derived from an EMBL/GenBank/DDBJ whole genome shotgun (WGS) entry which is preliminary data.</text>
</comment>